<dbReference type="InterPro" id="IPR041700">
    <property type="entry name" value="OMP_b-brl_3"/>
</dbReference>
<evidence type="ECO:0000313" key="7">
    <source>
        <dbReference type="Proteomes" id="UP000184233"/>
    </source>
</evidence>
<dbReference type="Gene3D" id="2.170.130.10">
    <property type="entry name" value="TonB-dependent receptor, plug domain"/>
    <property type="match status" value="1"/>
</dbReference>
<keyword evidence="2" id="KW-0472">Membrane</keyword>
<evidence type="ECO:0000256" key="4">
    <source>
        <dbReference type="SAM" id="SignalP"/>
    </source>
</evidence>
<dbReference type="AlphaFoldDB" id="A0A1M3L6J3"/>
<comment type="subcellular location">
    <subcellularLocation>
        <location evidence="1">Cell outer membrane</location>
    </subcellularLocation>
</comment>
<feature type="chain" id="PRO_5013336145" description="Outer membrane protein beta-barrel domain-containing protein" evidence="4">
    <location>
        <begin position="23"/>
        <end position="946"/>
    </location>
</feature>
<evidence type="ECO:0000313" key="6">
    <source>
        <dbReference type="EMBL" id="OJX61188.1"/>
    </source>
</evidence>
<dbReference type="GO" id="GO:0009279">
    <property type="term" value="C:cell outer membrane"/>
    <property type="evidence" value="ECO:0007669"/>
    <property type="project" value="UniProtKB-SubCell"/>
</dbReference>
<reference evidence="6 7" key="1">
    <citation type="submission" date="2016-09" db="EMBL/GenBank/DDBJ databases">
        <title>Genome-resolved meta-omics ties microbial dynamics to process performance in biotechnology for thiocyanate degradation.</title>
        <authorList>
            <person name="Kantor R.S."/>
            <person name="Huddy R.J."/>
            <person name="Iyer R."/>
            <person name="Thomas B.C."/>
            <person name="Brown C.T."/>
            <person name="Anantharaman K."/>
            <person name="Tringe S."/>
            <person name="Hettich R.L."/>
            <person name="Harrison S.T."/>
            <person name="Banfield J.F."/>
        </authorList>
    </citation>
    <scope>NUCLEOTIDE SEQUENCE [LARGE SCALE GENOMIC DNA]</scope>
    <source>
        <strain evidence="6">59-99</strain>
    </source>
</reference>
<dbReference type="InterPro" id="IPR037066">
    <property type="entry name" value="Plug_dom_sf"/>
</dbReference>
<evidence type="ECO:0000259" key="5">
    <source>
        <dbReference type="Pfam" id="PF14905"/>
    </source>
</evidence>
<dbReference type="SUPFAM" id="SSF49464">
    <property type="entry name" value="Carboxypeptidase regulatory domain-like"/>
    <property type="match status" value="1"/>
</dbReference>
<dbReference type="InterPro" id="IPR036942">
    <property type="entry name" value="Beta-barrel_TonB_sf"/>
</dbReference>
<dbReference type="Pfam" id="PF13620">
    <property type="entry name" value="CarboxypepD_reg"/>
    <property type="match status" value="1"/>
</dbReference>
<accession>A0A1M3L6J3</accession>
<dbReference type="Pfam" id="PF14905">
    <property type="entry name" value="OMP_b-brl_3"/>
    <property type="match status" value="1"/>
</dbReference>
<proteinExistence type="predicted"/>
<name>A0A1M3L6J3_9BACT</name>
<feature type="signal peptide" evidence="4">
    <location>
        <begin position="1"/>
        <end position="22"/>
    </location>
</feature>
<dbReference type="Gene3D" id="2.60.40.1120">
    <property type="entry name" value="Carboxypeptidase-like, regulatory domain"/>
    <property type="match status" value="1"/>
</dbReference>
<evidence type="ECO:0000256" key="3">
    <source>
        <dbReference type="ARBA" id="ARBA00023237"/>
    </source>
</evidence>
<dbReference type="SUPFAM" id="SSF56935">
    <property type="entry name" value="Porins"/>
    <property type="match status" value="1"/>
</dbReference>
<gene>
    <name evidence="6" type="ORF">BGO89_00955</name>
</gene>
<dbReference type="STRING" id="1895771.BGO89_00955"/>
<feature type="domain" description="Outer membrane protein beta-barrel" evidence="5">
    <location>
        <begin position="468"/>
        <end position="933"/>
    </location>
</feature>
<dbReference type="Proteomes" id="UP000184233">
    <property type="component" value="Unassembled WGS sequence"/>
</dbReference>
<sequence>MPTVRRSLFLVLCLLLSVPLAAQIMGTIVDSTNRTPLNGARVLLTRTSDSLRAGALTAKDGSFTVNNVQDGTWSMQVTFVGYRTHRRTIRVQGAPLGLGTIVMSNTGIDEKEVVVTDKALLAVQKGDTVEMNANAYKTSKDASAEDLVQKMPGVTIQDGRIQAQGEQVQQVLVDGRQFFGDDPNAALRNLPAEMIDRVQVFDQGSDQSKFSGLTDANSRKTLNIVTKRSMRNGQFGRLYAGYGDDGRYKAGGVMNIFDNARRITILAQTNNINEQNFAIEDLVGAMSGGQGGGGGMRRMGNIMGAMAGGGGRRPGGGGPMGGVGDFLVNQSNGITTTHALGVNYADQWSSDVDVTASYFFNWSNNDANQDLFRQFVLPGATGQTYNENTETTSRNINHRFNARLEARLDSMQSIVWRPRASLQVNNGSSLLNGANTLGTSPLNTTTNDFASRLDGYNINNDLLYRLAFAEPGRTFSASVNVTVNKNTGDNSLYSLIADMQNPDASDTIDQRSNLDKNGLTVTPTLTYTEPLSTVSFLALTATASLASNESDKRTFKAGAVQNVYDDLDTTLTNTFKSQYNTYSVQPTYRYNVKDFETEVGVAYQIAQLKNDQQFPVASALDRTFRNILPTASFRYNISQDQNLRLNYRTRTSSPSVDQLQDVINNTNPVQLTTGDPNLRQDFSHNLFLRYSANDVDAATTFFAMIGGGVTEDYVGNSVTIARSDTTIAPGIVLPRGGQLQKPVNLDGYANLRGFFSYGMPVGFISSNLNLFGSVNYTRTPGLINGVENIAHTPMAGLGVVISSNISENVDFTASTSVNASWVRNTARSDQNGQYLNGLSRLRLNWRFFEGFVWSTDVNNTLTSGYSAGYDRSVWLWNMALAYKFLENDRAEIRLSVADILRQNTSIQRTVSESYTEDVQANLLQRYALLTFTYNIRNFPGMSGPQR</sequence>
<keyword evidence="3" id="KW-0998">Cell outer membrane</keyword>
<evidence type="ECO:0000256" key="1">
    <source>
        <dbReference type="ARBA" id="ARBA00004442"/>
    </source>
</evidence>
<evidence type="ECO:0000256" key="2">
    <source>
        <dbReference type="ARBA" id="ARBA00023136"/>
    </source>
</evidence>
<protein>
    <recommendedName>
        <fullName evidence="5">Outer membrane protein beta-barrel domain-containing protein</fullName>
    </recommendedName>
</protein>
<comment type="caution">
    <text evidence="6">The sequence shown here is derived from an EMBL/GenBank/DDBJ whole genome shotgun (WGS) entry which is preliminary data.</text>
</comment>
<keyword evidence="4" id="KW-0732">Signal</keyword>
<dbReference type="Gene3D" id="2.40.170.20">
    <property type="entry name" value="TonB-dependent receptor, beta-barrel domain"/>
    <property type="match status" value="1"/>
</dbReference>
<organism evidence="6 7">
    <name type="scientific">Candidatus Kapaibacterium thiocyanatum</name>
    <dbReference type="NCBI Taxonomy" id="1895771"/>
    <lineage>
        <taxon>Bacteria</taxon>
        <taxon>Pseudomonadati</taxon>
        <taxon>Candidatus Kapaibacteriota</taxon>
        <taxon>Candidatus Kapaibacteriia</taxon>
        <taxon>Candidatus Kapaibacteriales</taxon>
        <taxon>Candidatus Kapaibacteriaceae</taxon>
        <taxon>Candidatus Kapaibacterium</taxon>
    </lineage>
</organism>
<dbReference type="InterPro" id="IPR008969">
    <property type="entry name" value="CarboxyPept-like_regulatory"/>
</dbReference>
<dbReference type="EMBL" id="MKVH01000002">
    <property type="protein sequence ID" value="OJX61188.1"/>
    <property type="molecule type" value="Genomic_DNA"/>
</dbReference>